<gene>
    <name evidence="3" type="primary">resA_7</name>
    <name evidence="3" type="ORF">KOR42_54590</name>
</gene>
<keyword evidence="4" id="KW-1185">Reference proteome</keyword>
<dbReference type="AlphaFoldDB" id="A0A5C5UXZ5"/>
<organism evidence="3 4">
    <name type="scientific">Thalassoglobus neptunius</name>
    <dbReference type="NCBI Taxonomy" id="1938619"/>
    <lineage>
        <taxon>Bacteria</taxon>
        <taxon>Pseudomonadati</taxon>
        <taxon>Planctomycetota</taxon>
        <taxon>Planctomycetia</taxon>
        <taxon>Planctomycetales</taxon>
        <taxon>Planctomycetaceae</taxon>
        <taxon>Thalassoglobus</taxon>
    </lineage>
</organism>
<dbReference type="CDD" id="cd02966">
    <property type="entry name" value="TlpA_like_family"/>
    <property type="match status" value="1"/>
</dbReference>
<dbReference type="PANTHER" id="PTHR42852">
    <property type="entry name" value="THIOL:DISULFIDE INTERCHANGE PROTEIN DSBE"/>
    <property type="match status" value="1"/>
</dbReference>
<evidence type="ECO:0000259" key="2">
    <source>
        <dbReference type="PROSITE" id="PS51352"/>
    </source>
</evidence>
<keyword evidence="1" id="KW-0732">Signal</keyword>
<reference evidence="3 4" key="1">
    <citation type="submission" date="2019-02" db="EMBL/GenBank/DDBJ databases">
        <title>Deep-cultivation of Planctomycetes and their phenomic and genomic characterization uncovers novel biology.</title>
        <authorList>
            <person name="Wiegand S."/>
            <person name="Jogler M."/>
            <person name="Boedeker C."/>
            <person name="Pinto D."/>
            <person name="Vollmers J."/>
            <person name="Rivas-Marin E."/>
            <person name="Kohn T."/>
            <person name="Peeters S.H."/>
            <person name="Heuer A."/>
            <person name="Rast P."/>
            <person name="Oberbeckmann S."/>
            <person name="Bunk B."/>
            <person name="Jeske O."/>
            <person name="Meyerdierks A."/>
            <person name="Storesund J.E."/>
            <person name="Kallscheuer N."/>
            <person name="Luecker S."/>
            <person name="Lage O.M."/>
            <person name="Pohl T."/>
            <person name="Merkel B.J."/>
            <person name="Hornburger P."/>
            <person name="Mueller R.-W."/>
            <person name="Bruemmer F."/>
            <person name="Labrenz M."/>
            <person name="Spormann A.M."/>
            <person name="Op Den Camp H."/>
            <person name="Overmann J."/>
            <person name="Amann R."/>
            <person name="Jetten M.S.M."/>
            <person name="Mascher T."/>
            <person name="Medema M.H."/>
            <person name="Devos D.P."/>
            <person name="Kaster A.-K."/>
            <person name="Ovreas L."/>
            <person name="Rohde M."/>
            <person name="Galperin M.Y."/>
            <person name="Jogler C."/>
        </authorList>
    </citation>
    <scope>NUCLEOTIDE SEQUENCE [LARGE SCALE GENOMIC DNA]</scope>
    <source>
        <strain evidence="3 4">KOR42</strain>
    </source>
</reference>
<dbReference type="GO" id="GO:0016491">
    <property type="term" value="F:oxidoreductase activity"/>
    <property type="evidence" value="ECO:0007669"/>
    <property type="project" value="InterPro"/>
</dbReference>
<evidence type="ECO:0000313" key="3">
    <source>
        <dbReference type="EMBL" id="TWT30520.1"/>
    </source>
</evidence>
<dbReference type="PROSITE" id="PS51352">
    <property type="entry name" value="THIOREDOXIN_2"/>
    <property type="match status" value="1"/>
</dbReference>
<dbReference type="InterPro" id="IPR013766">
    <property type="entry name" value="Thioredoxin_domain"/>
</dbReference>
<proteinExistence type="predicted"/>
<dbReference type="Gene3D" id="3.40.30.10">
    <property type="entry name" value="Glutaredoxin"/>
    <property type="match status" value="1"/>
</dbReference>
<dbReference type="Proteomes" id="UP000317243">
    <property type="component" value="Unassembled WGS sequence"/>
</dbReference>
<comment type="caution">
    <text evidence="3">The sequence shown here is derived from an EMBL/GenBank/DDBJ whole genome shotgun (WGS) entry which is preliminary data.</text>
</comment>
<dbReference type="InterPro" id="IPR036249">
    <property type="entry name" value="Thioredoxin-like_sf"/>
</dbReference>
<protein>
    <submittedName>
        <fullName evidence="3">Thiol-disulfide oxidoreductase ResA</fullName>
    </submittedName>
</protein>
<feature type="chain" id="PRO_5023034628" evidence="1">
    <location>
        <begin position="21"/>
        <end position="360"/>
    </location>
</feature>
<feature type="signal peptide" evidence="1">
    <location>
        <begin position="1"/>
        <end position="20"/>
    </location>
</feature>
<feature type="domain" description="Thioredoxin" evidence="2">
    <location>
        <begin position="217"/>
        <end position="357"/>
    </location>
</feature>
<dbReference type="RefSeq" id="WP_197441617.1">
    <property type="nucleotide sequence ID" value="NZ_SIHI01000105.1"/>
</dbReference>
<dbReference type="InterPro" id="IPR050553">
    <property type="entry name" value="Thioredoxin_ResA/DsbE_sf"/>
</dbReference>
<dbReference type="EMBL" id="SIHI01000105">
    <property type="protein sequence ID" value="TWT30520.1"/>
    <property type="molecule type" value="Genomic_DNA"/>
</dbReference>
<accession>A0A5C5UXZ5</accession>
<evidence type="ECO:0000256" key="1">
    <source>
        <dbReference type="SAM" id="SignalP"/>
    </source>
</evidence>
<dbReference type="InterPro" id="IPR013740">
    <property type="entry name" value="Redoxin"/>
</dbReference>
<dbReference type="SUPFAM" id="SSF52833">
    <property type="entry name" value="Thioredoxin-like"/>
    <property type="match status" value="1"/>
</dbReference>
<sequence precursor="true">MKQAPYFVVVLFTAALPVLARQPEGKTPYQLLHADWKQEIRKLEEASPALSAIELRHKRHQINTQFTPRFVAIAEANLDDENVWLYCLLWGSRYGTPGQSLDKLFDLLANNIDKVRYRAVLLVGAMDDMPSTSSDRVGPTLAMIASKHASEYVRGNALFTLACRTKRIAETRGDPVGCSEAEKLLQRVTLEYPKIRNGNGLLSASAARLVEDLRSPVAITKMAPNISGVTISGDPIRIKDYKGRVTLLSFSAHWCAPCVAMHSVQKKLQETFPADQLRIIEINADEINSLEAVQEKMKADGLNWVVIVDGQERAITKAWRVDAHPTYCVVDLDGRIRYRGVGAIGDQLADWVEALVRDEE</sequence>
<evidence type="ECO:0000313" key="4">
    <source>
        <dbReference type="Proteomes" id="UP000317243"/>
    </source>
</evidence>
<dbReference type="Pfam" id="PF08534">
    <property type="entry name" value="Redoxin"/>
    <property type="match status" value="1"/>
</dbReference>
<dbReference type="PANTHER" id="PTHR42852:SF17">
    <property type="entry name" value="THIOREDOXIN-LIKE PROTEIN HI_1115"/>
    <property type="match status" value="1"/>
</dbReference>
<name>A0A5C5UXZ5_9PLAN</name>